<evidence type="ECO:0000313" key="3">
    <source>
        <dbReference type="Proteomes" id="UP001153148"/>
    </source>
</evidence>
<gene>
    <name evidence="2" type="ORF">TPAB3V08_LOCUS4155</name>
</gene>
<organism evidence="2 3">
    <name type="scientific">Timema podura</name>
    <name type="common">Walking stick</name>
    <dbReference type="NCBI Taxonomy" id="61482"/>
    <lineage>
        <taxon>Eukaryota</taxon>
        <taxon>Metazoa</taxon>
        <taxon>Ecdysozoa</taxon>
        <taxon>Arthropoda</taxon>
        <taxon>Hexapoda</taxon>
        <taxon>Insecta</taxon>
        <taxon>Pterygota</taxon>
        <taxon>Neoptera</taxon>
        <taxon>Polyneoptera</taxon>
        <taxon>Phasmatodea</taxon>
        <taxon>Timematodea</taxon>
        <taxon>Timematoidea</taxon>
        <taxon>Timematidae</taxon>
        <taxon>Timema</taxon>
    </lineage>
</organism>
<keyword evidence="3" id="KW-1185">Reference proteome</keyword>
<dbReference type="Proteomes" id="UP001153148">
    <property type="component" value="Unassembled WGS sequence"/>
</dbReference>
<evidence type="ECO:0000256" key="1">
    <source>
        <dbReference type="SAM" id="Phobius"/>
    </source>
</evidence>
<reference evidence="2" key="1">
    <citation type="submission" date="2021-03" db="EMBL/GenBank/DDBJ databases">
        <authorList>
            <person name="Tran Van P."/>
        </authorList>
    </citation>
    <scope>NUCLEOTIDE SEQUENCE</scope>
</reference>
<keyword evidence="1" id="KW-1133">Transmembrane helix</keyword>
<dbReference type="EMBL" id="CAJPIN010004969">
    <property type="protein sequence ID" value="CAG2057176.1"/>
    <property type="molecule type" value="Genomic_DNA"/>
</dbReference>
<feature type="transmembrane region" description="Helical" evidence="1">
    <location>
        <begin position="52"/>
        <end position="69"/>
    </location>
</feature>
<name>A0ABN7NNA0_TIMPD</name>
<sequence>MTLDIGQLLSDSFGMSDLEVRIRALQKVLKENLSVHLRQLGDEPTKTPLKLLAGYGLGIQCFIFLHLVMQVM</sequence>
<keyword evidence="1" id="KW-0812">Transmembrane</keyword>
<proteinExistence type="predicted"/>
<protein>
    <submittedName>
        <fullName evidence="2">Uncharacterized protein</fullName>
    </submittedName>
</protein>
<keyword evidence="1" id="KW-0472">Membrane</keyword>
<comment type="caution">
    <text evidence="2">The sequence shown here is derived from an EMBL/GenBank/DDBJ whole genome shotgun (WGS) entry which is preliminary data.</text>
</comment>
<evidence type="ECO:0000313" key="2">
    <source>
        <dbReference type="EMBL" id="CAG2057176.1"/>
    </source>
</evidence>
<accession>A0ABN7NNA0</accession>